<dbReference type="PANTHER" id="PTHR11220">
    <property type="entry name" value="HEME-BINDING PROTEIN-RELATED"/>
    <property type="match status" value="1"/>
</dbReference>
<dbReference type="Gene3D" id="3.20.80.10">
    <property type="entry name" value="Regulatory factor, effector binding domain"/>
    <property type="match status" value="1"/>
</dbReference>
<dbReference type="SUPFAM" id="SSF55136">
    <property type="entry name" value="Probable bacterial effector-binding domain"/>
    <property type="match status" value="1"/>
</dbReference>
<dbReference type="Pfam" id="PF04832">
    <property type="entry name" value="SOUL"/>
    <property type="match status" value="1"/>
</dbReference>
<evidence type="ECO:0000313" key="2">
    <source>
        <dbReference type="Proteomes" id="UP000550501"/>
    </source>
</evidence>
<dbReference type="Proteomes" id="UP000550501">
    <property type="component" value="Unassembled WGS sequence"/>
</dbReference>
<organism evidence="1 2">
    <name type="scientific">Mycolicibacterium iranicum</name>
    <name type="common">Mycobacterium iranicum</name>
    <dbReference type="NCBI Taxonomy" id="912594"/>
    <lineage>
        <taxon>Bacteria</taxon>
        <taxon>Bacillati</taxon>
        <taxon>Actinomycetota</taxon>
        <taxon>Actinomycetes</taxon>
        <taxon>Mycobacteriales</taxon>
        <taxon>Mycobacteriaceae</taxon>
        <taxon>Mycolicibacterium</taxon>
    </lineage>
</organism>
<gene>
    <name evidence="1" type="ORF">FHR72_003974</name>
</gene>
<keyword evidence="2" id="KW-1185">Reference proteome</keyword>
<dbReference type="RefSeq" id="WP_183471222.1">
    <property type="nucleotide sequence ID" value="NZ_JACHVU010000010.1"/>
</dbReference>
<accession>A0A839QA99</accession>
<protein>
    <recommendedName>
        <fullName evidence="3">Heme-binding protein</fullName>
    </recommendedName>
</protein>
<proteinExistence type="predicted"/>
<name>A0A839QA99_MYCIR</name>
<dbReference type="InterPro" id="IPR006917">
    <property type="entry name" value="SOUL_heme-bd"/>
</dbReference>
<sequence length="212" mass="22811">MFSKITETAAQIAEGAGGIVGIRTGTEEPMFVREAVVTSGSGDVEIRRYGPRIAAQTSVDGDEEAARNAGFRRLAGYIFGGNRRRTTIAMTAPVAQQSDKIAMTAPVAQSRSADGASVIRFFMPSKWSMELLPEPDDSRVELVEVPGETYAVLRFSGDRSPKAVAAKTAELLEAVGGSDFRPAGDPVAWFYDPPWTLPFRRRNEVAVVVKAG</sequence>
<dbReference type="InterPro" id="IPR011256">
    <property type="entry name" value="Reg_factor_effector_dom_sf"/>
</dbReference>
<dbReference type="EMBL" id="JACHVU010000010">
    <property type="protein sequence ID" value="MBB2992473.1"/>
    <property type="molecule type" value="Genomic_DNA"/>
</dbReference>
<dbReference type="AlphaFoldDB" id="A0A839QA99"/>
<evidence type="ECO:0008006" key="3">
    <source>
        <dbReference type="Google" id="ProtNLM"/>
    </source>
</evidence>
<dbReference type="PANTHER" id="PTHR11220:SF58">
    <property type="entry name" value="SOUL HEME-BINDING FAMILY PROTEIN"/>
    <property type="match status" value="1"/>
</dbReference>
<evidence type="ECO:0000313" key="1">
    <source>
        <dbReference type="EMBL" id="MBB2992473.1"/>
    </source>
</evidence>
<reference evidence="1 2" key="1">
    <citation type="submission" date="2020-08" db="EMBL/GenBank/DDBJ databases">
        <title>The Agave Microbiome: Exploring the role of microbial communities in plant adaptations to desert environments.</title>
        <authorList>
            <person name="Partida-Martinez L.P."/>
        </authorList>
    </citation>
    <scope>NUCLEOTIDE SEQUENCE [LARGE SCALE GENOMIC DNA]</scope>
    <source>
        <strain evidence="1 2">AT2.18</strain>
    </source>
</reference>
<comment type="caution">
    <text evidence="1">The sequence shown here is derived from an EMBL/GenBank/DDBJ whole genome shotgun (WGS) entry which is preliminary data.</text>
</comment>